<dbReference type="InterPro" id="IPR013216">
    <property type="entry name" value="Methyltransf_11"/>
</dbReference>
<dbReference type="Gene3D" id="3.40.50.150">
    <property type="entry name" value="Vaccinia Virus protein VP39"/>
    <property type="match status" value="1"/>
</dbReference>
<dbReference type="EMBL" id="CP051006">
    <property type="protein sequence ID" value="QNT95139.1"/>
    <property type="molecule type" value="Genomic_DNA"/>
</dbReference>
<dbReference type="GO" id="GO:0008757">
    <property type="term" value="F:S-adenosylmethionine-dependent methyltransferase activity"/>
    <property type="evidence" value="ECO:0007669"/>
    <property type="project" value="InterPro"/>
</dbReference>
<dbReference type="KEGG" id="sgf:HEP81_04871"/>
<dbReference type="SUPFAM" id="SSF53335">
    <property type="entry name" value="S-adenosyl-L-methionine-dependent methyltransferases"/>
    <property type="match status" value="1"/>
</dbReference>
<keyword evidence="2" id="KW-0808">Transferase</keyword>
<dbReference type="PANTHER" id="PTHR43464:SF92">
    <property type="entry name" value="SLR1071 PROTEIN"/>
    <property type="match status" value="1"/>
</dbReference>
<sequence>MTNSAVQEEFLRSFHAVRPAVTAEAFGRGRGPDGRSSYELLRDRVAGHRRVLDLGCGDGLLLELLARDGDRELAGVDLSPRSLALARRRPALSGARLHTGRAQELPFAEGSFDACVSHLALMLMGDIEQVAAETARVLVPGGVLACVMGGGAVGGEAYERFVRLLRRAGEENPARIPALGDRRVRSREGLDEVLRPVGFGDVEWETVPIDIGGTLEQVWESMSGLYDLAPMTEKAVARLRQDFLAEVADLVTPDGIVPCGFTVHLASARLARPV</sequence>
<dbReference type="InterPro" id="IPR029063">
    <property type="entry name" value="SAM-dependent_MTases_sf"/>
</dbReference>
<dbReference type="AlphaFoldDB" id="A0A7H1Q4A9"/>
<name>A0A7H1Q4A9_9ACTN</name>
<dbReference type="PANTHER" id="PTHR43464">
    <property type="entry name" value="METHYLTRANSFERASE"/>
    <property type="match status" value="1"/>
</dbReference>
<keyword evidence="2" id="KW-0489">Methyltransferase</keyword>
<dbReference type="Proteomes" id="UP000516422">
    <property type="component" value="Chromosome"/>
</dbReference>
<dbReference type="CDD" id="cd02440">
    <property type="entry name" value="AdoMet_MTases"/>
    <property type="match status" value="1"/>
</dbReference>
<proteinExistence type="predicted"/>
<dbReference type="GO" id="GO:0032259">
    <property type="term" value="P:methylation"/>
    <property type="evidence" value="ECO:0007669"/>
    <property type="project" value="UniProtKB-KW"/>
</dbReference>
<dbReference type="RefSeq" id="WP_037651401.1">
    <property type="nucleotide sequence ID" value="NZ_CP051006.1"/>
</dbReference>
<reference evidence="2 3" key="1">
    <citation type="submission" date="2020-04" db="EMBL/GenBank/DDBJ databases">
        <title>Characterization and engineering of Streptomyces griseofuscus DSM40191 as a potential heterologous host for expression of BGCs.</title>
        <authorList>
            <person name="Gren T."/>
            <person name="Whitford C.M."/>
            <person name="Mohite O.S."/>
            <person name="Joergensen T.S."/>
            <person name="Nielsen J.B."/>
            <person name="Lee S.Y."/>
            <person name="Weber T."/>
        </authorList>
    </citation>
    <scope>NUCLEOTIDE SEQUENCE [LARGE SCALE GENOMIC DNA]</scope>
    <source>
        <strain evidence="2 3">DSM 40191</strain>
    </source>
</reference>
<evidence type="ECO:0000313" key="3">
    <source>
        <dbReference type="Proteomes" id="UP000516422"/>
    </source>
</evidence>
<protein>
    <submittedName>
        <fullName evidence="2">Class I SAM-dependent methyltransferase</fullName>
    </submittedName>
</protein>
<evidence type="ECO:0000313" key="2">
    <source>
        <dbReference type="EMBL" id="QNT95139.1"/>
    </source>
</evidence>
<accession>A0A7H1Q4A9</accession>
<evidence type="ECO:0000259" key="1">
    <source>
        <dbReference type="Pfam" id="PF08241"/>
    </source>
</evidence>
<dbReference type="Pfam" id="PF08241">
    <property type="entry name" value="Methyltransf_11"/>
    <property type="match status" value="1"/>
</dbReference>
<feature type="domain" description="Methyltransferase type 11" evidence="1">
    <location>
        <begin position="52"/>
        <end position="146"/>
    </location>
</feature>
<dbReference type="GeneID" id="91464419"/>
<gene>
    <name evidence="2" type="ORF">HEP81_04871</name>
</gene>
<organism evidence="2 3">
    <name type="scientific">Streptomyces griseofuscus</name>
    <dbReference type="NCBI Taxonomy" id="146922"/>
    <lineage>
        <taxon>Bacteria</taxon>
        <taxon>Bacillati</taxon>
        <taxon>Actinomycetota</taxon>
        <taxon>Actinomycetes</taxon>
        <taxon>Kitasatosporales</taxon>
        <taxon>Streptomycetaceae</taxon>
        <taxon>Streptomyces</taxon>
    </lineage>
</organism>